<keyword evidence="5 7" id="KW-1133">Transmembrane helix</keyword>
<evidence type="ECO:0000256" key="1">
    <source>
        <dbReference type="ARBA" id="ARBA00004141"/>
    </source>
</evidence>
<dbReference type="Proteomes" id="UP001064489">
    <property type="component" value="Chromosome 3"/>
</dbReference>
<evidence type="ECO:0000256" key="4">
    <source>
        <dbReference type="ARBA" id="ARBA00022692"/>
    </source>
</evidence>
<feature type="domain" description="Peptidase S54 rhomboid" evidence="8">
    <location>
        <begin position="81"/>
        <end position="187"/>
    </location>
</feature>
<dbReference type="Pfam" id="PF00657">
    <property type="entry name" value="Lipase_GDSL"/>
    <property type="match status" value="1"/>
</dbReference>
<keyword evidence="6 7" id="KW-0472">Membrane</keyword>
<reference evidence="9" key="2">
    <citation type="submission" date="2023-02" db="EMBL/GenBank/DDBJ databases">
        <authorList>
            <person name="Swenson N.G."/>
            <person name="Wegrzyn J.L."/>
            <person name="Mcevoy S.L."/>
        </authorList>
    </citation>
    <scope>NUCLEOTIDE SEQUENCE</scope>
    <source>
        <strain evidence="9">91603</strain>
        <tissue evidence="9">Leaf</tissue>
    </source>
</reference>
<dbReference type="PANTHER" id="PTHR45642:SF46">
    <property type="entry name" value="OS06G0636700 PROTEIN"/>
    <property type="match status" value="1"/>
</dbReference>
<dbReference type="InterPro" id="IPR050592">
    <property type="entry name" value="GDSL_lipolytic_enzyme"/>
</dbReference>
<evidence type="ECO:0000256" key="7">
    <source>
        <dbReference type="SAM" id="Phobius"/>
    </source>
</evidence>
<feature type="transmembrane region" description="Helical" evidence="7">
    <location>
        <begin position="166"/>
        <end position="189"/>
    </location>
</feature>
<dbReference type="InterPro" id="IPR036514">
    <property type="entry name" value="SGNH_hydro_sf"/>
</dbReference>
<dbReference type="GO" id="GO:0004252">
    <property type="term" value="F:serine-type endopeptidase activity"/>
    <property type="evidence" value="ECO:0007669"/>
    <property type="project" value="InterPro"/>
</dbReference>
<comment type="similarity">
    <text evidence="3">Belongs to the peptidase S54 family.</text>
</comment>
<gene>
    <name evidence="9" type="ORF">LWI28_025158</name>
</gene>
<dbReference type="InterPro" id="IPR022764">
    <property type="entry name" value="Peptidase_S54_rhomboid_dom"/>
</dbReference>
<evidence type="ECO:0000256" key="6">
    <source>
        <dbReference type="ARBA" id="ARBA00023136"/>
    </source>
</evidence>
<keyword evidence="10" id="KW-1185">Reference proteome</keyword>
<comment type="subcellular location">
    <subcellularLocation>
        <location evidence="1">Membrane</location>
        <topology evidence="1">Multi-pass membrane protein</topology>
    </subcellularLocation>
</comment>
<proteinExistence type="inferred from homology"/>
<sequence>MLFPRWAAVEAVLVVAIMVAVMIVAVAVAMSNRVVPPCRVETRVSWAVLVRASQRESTFLSLSRTLEKLGALEWTKVVHKHQGWRLITCIWLHAGVIHLLTNMLCLIFIVRIGIIYLVSGFGGSVLSSLFIRNSISSVPLVHCLGFFGAMLSELITNWTLYTNKAAALLTLLVIIAINLVIGILPHSVIPLWKEMEYYKEYQETLRGYIGNEKANEVLGEALYLISIGTNDFLENYYILPKRSSEYSVEEYQIFLAGIAENFITELYQLGARKICISGLPPMGCLPLERTTNMFNGSDCVEEYNDVAKDFNGQLQEMVMKLNKELPGIQLVLSSPYDILLDTIQDPNKFGKLSAIFFSITTVGVTWHDMHDMDHAI</sequence>
<dbReference type="EMBL" id="JAJSOW010000100">
    <property type="protein sequence ID" value="KAI9187174.1"/>
    <property type="molecule type" value="Genomic_DNA"/>
</dbReference>
<dbReference type="InterPro" id="IPR001087">
    <property type="entry name" value="GDSL"/>
</dbReference>
<dbReference type="InterPro" id="IPR035952">
    <property type="entry name" value="Rhomboid-like_sf"/>
</dbReference>
<feature type="transmembrane region" description="Helical" evidence="7">
    <location>
        <begin position="6"/>
        <end position="29"/>
    </location>
</feature>
<dbReference type="GO" id="GO:0016020">
    <property type="term" value="C:membrane"/>
    <property type="evidence" value="ECO:0007669"/>
    <property type="project" value="UniProtKB-SubCell"/>
</dbReference>
<evidence type="ECO:0000259" key="8">
    <source>
        <dbReference type="Pfam" id="PF01694"/>
    </source>
</evidence>
<evidence type="ECO:0000256" key="5">
    <source>
        <dbReference type="ARBA" id="ARBA00022989"/>
    </source>
</evidence>
<keyword evidence="4 7" id="KW-0812">Transmembrane</keyword>
<accession>A0AAD5NYE4</accession>
<dbReference type="Gene3D" id="3.40.50.1110">
    <property type="entry name" value="SGNH hydrolase"/>
    <property type="match status" value="1"/>
</dbReference>
<evidence type="ECO:0000256" key="3">
    <source>
        <dbReference type="ARBA" id="ARBA00009045"/>
    </source>
</evidence>
<dbReference type="PANTHER" id="PTHR45642">
    <property type="entry name" value="GDSL ESTERASE/LIPASE EXL3"/>
    <property type="match status" value="1"/>
</dbReference>
<evidence type="ECO:0000256" key="2">
    <source>
        <dbReference type="ARBA" id="ARBA00008668"/>
    </source>
</evidence>
<comment type="caution">
    <text evidence="9">The sequence shown here is derived from an EMBL/GenBank/DDBJ whole genome shotgun (WGS) entry which is preliminary data.</text>
</comment>
<dbReference type="AlphaFoldDB" id="A0AAD5NYE4"/>
<feature type="transmembrane region" description="Helical" evidence="7">
    <location>
        <begin position="106"/>
        <end position="131"/>
    </location>
</feature>
<organism evidence="9 10">
    <name type="scientific">Acer negundo</name>
    <name type="common">Box elder</name>
    <dbReference type="NCBI Taxonomy" id="4023"/>
    <lineage>
        <taxon>Eukaryota</taxon>
        <taxon>Viridiplantae</taxon>
        <taxon>Streptophyta</taxon>
        <taxon>Embryophyta</taxon>
        <taxon>Tracheophyta</taxon>
        <taxon>Spermatophyta</taxon>
        <taxon>Magnoliopsida</taxon>
        <taxon>eudicotyledons</taxon>
        <taxon>Gunneridae</taxon>
        <taxon>Pentapetalae</taxon>
        <taxon>rosids</taxon>
        <taxon>malvids</taxon>
        <taxon>Sapindales</taxon>
        <taxon>Sapindaceae</taxon>
        <taxon>Hippocastanoideae</taxon>
        <taxon>Acereae</taxon>
        <taxon>Acer</taxon>
    </lineage>
</organism>
<comment type="similarity">
    <text evidence="2">Belongs to the 'GDSL' lipolytic enzyme family.</text>
</comment>
<evidence type="ECO:0000313" key="10">
    <source>
        <dbReference type="Proteomes" id="UP001064489"/>
    </source>
</evidence>
<reference evidence="9" key="1">
    <citation type="journal article" date="2022" name="Plant J.">
        <title>Strategies of tolerance reflected in two North American maple genomes.</title>
        <authorList>
            <person name="McEvoy S.L."/>
            <person name="Sezen U.U."/>
            <person name="Trouern-Trend A."/>
            <person name="McMahon S.M."/>
            <person name="Schaberg P.G."/>
            <person name="Yang J."/>
            <person name="Wegrzyn J.L."/>
            <person name="Swenson N.G."/>
        </authorList>
    </citation>
    <scope>NUCLEOTIDE SEQUENCE</scope>
    <source>
        <strain evidence="9">91603</strain>
    </source>
</reference>
<dbReference type="GO" id="GO:0016788">
    <property type="term" value="F:hydrolase activity, acting on ester bonds"/>
    <property type="evidence" value="ECO:0007669"/>
    <property type="project" value="InterPro"/>
</dbReference>
<protein>
    <recommendedName>
        <fullName evidence="8">Peptidase S54 rhomboid domain-containing protein</fullName>
    </recommendedName>
</protein>
<feature type="transmembrane region" description="Helical" evidence="7">
    <location>
        <begin position="138"/>
        <end position="160"/>
    </location>
</feature>
<evidence type="ECO:0000313" key="9">
    <source>
        <dbReference type="EMBL" id="KAI9187174.1"/>
    </source>
</evidence>
<dbReference type="Pfam" id="PF01694">
    <property type="entry name" value="Rhomboid"/>
    <property type="match status" value="1"/>
</dbReference>
<dbReference type="SUPFAM" id="SSF144091">
    <property type="entry name" value="Rhomboid-like"/>
    <property type="match status" value="1"/>
</dbReference>
<name>A0AAD5NYE4_ACENE</name>